<dbReference type="STRING" id="4565.A0A3B6TTY0"/>
<protein>
    <submittedName>
        <fullName evidence="4">Uncharacterized protein</fullName>
    </submittedName>
</protein>
<proteinExistence type="predicted"/>
<dbReference type="Pfam" id="PF24758">
    <property type="entry name" value="LRR_At5g56370"/>
    <property type="match status" value="1"/>
</dbReference>
<evidence type="ECO:0000259" key="3">
    <source>
        <dbReference type="Pfam" id="PF24758"/>
    </source>
</evidence>
<sequence length="510" mass="56137">MSSSLPMLIQAAPVSQPPLRSCACAAPPPAMEMEAAAPLPKKRRSEVPGSNQPEEISSHEPAAAAMEAPESDIGEPPPGAGGAEDGVDHISGLPDAVLGDIISLLPTREGARTQTLASRWRHLWRSAPLNLDYYDLPAEGDVLIRLISQILSAHAGSGRRLCVSAHHLYHHPATVDAWLRSAGLSNLQELEFCCAGDPLVLPAVTAPTFRFSSSLRLATFSQCRFPDSIVQTLHFPELKQLALEEVSISEGSLQRVIAGCPVLESMLLNHCIGFGCIRICSPNLRTIGVRAGNAGYRGKLVKVSIEDAPCLERLLQLNITTGLDISIISAPNLETMGCHRYDDSYGLSFKGFPTLFPMVVHTVKTLSISVLPLCVDMVIDLMSCFPCLEKLYILIRSSGRKSLWCRKHQSHIRCLDIRLKKVVLANYRGIMSEVNFAMLFVLNAKMLELLQFEVQGWCCEKFIERQHRLLQLGNRASRGAQFVFTKDKCLRKLEDIKHVRDLSVADPFEC</sequence>
<dbReference type="EnsemblPlants" id="TraesCS7D02G358500.1">
    <property type="protein sequence ID" value="TraesCS7D02G358500.1"/>
    <property type="gene ID" value="TraesCS7D02G358500"/>
</dbReference>
<reference evidence="4" key="2">
    <citation type="submission" date="2018-10" db="UniProtKB">
        <authorList>
            <consortium name="EnsemblPlants"/>
        </authorList>
    </citation>
    <scope>IDENTIFICATION</scope>
</reference>
<dbReference type="OMA" id="CISAHHL"/>
<dbReference type="Gene3D" id="3.80.10.10">
    <property type="entry name" value="Ribonuclease Inhibitor"/>
    <property type="match status" value="1"/>
</dbReference>
<evidence type="ECO:0000313" key="4">
    <source>
        <dbReference type="EnsemblPlants" id="TraesCS7D02G358500.1"/>
    </source>
</evidence>
<feature type="domain" description="FBD" evidence="2">
    <location>
        <begin position="410"/>
        <end position="448"/>
    </location>
</feature>
<evidence type="ECO:0000256" key="1">
    <source>
        <dbReference type="SAM" id="MobiDB-lite"/>
    </source>
</evidence>
<dbReference type="SUPFAM" id="SSF81383">
    <property type="entry name" value="F-box domain"/>
    <property type="match status" value="1"/>
</dbReference>
<dbReference type="Gramene" id="TraesROB_scaffold_073167_01G000100.1">
    <property type="protein sequence ID" value="TraesROB_scaffold_073167_01G000100.1"/>
    <property type="gene ID" value="TraesROB_scaffold_073167_01G000100"/>
</dbReference>
<organism evidence="4">
    <name type="scientific">Triticum aestivum</name>
    <name type="common">Wheat</name>
    <dbReference type="NCBI Taxonomy" id="4565"/>
    <lineage>
        <taxon>Eukaryota</taxon>
        <taxon>Viridiplantae</taxon>
        <taxon>Streptophyta</taxon>
        <taxon>Embryophyta</taxon>
        <taxon>Tracheophyta</taxon>
        <taxon>Spermatophyta</taxon>
        <taxon>Magnoliopsida</taxon>
        <taxon>Liliopsida</taxon>
        <taxon>Poales</taxon>
        <taxon>Poaceae</taxon>
        <taxon>BOP clade</taxon>
        <taxon>Pooideae</taxon>
        <taxon>Triticodae</taxon>
        <taxon>Triticeae</taxon>
        <taxon>Triticinae</taxon>
        <taxon>Triticum</taxon>
    </lineage>
</organism>
<feature type="region of interest" description="Disordered" evidence="1">
    <location>
        <begin position="1"/>
        <end position="89"/>
    </location>
</feature>
<dbReference type="InterPro" id="IPR055411">
    <property type="entry name" value="LRR_FXL15/At3g58940/PEG3-like"/>
</dbReference>
<dbReference type="AlphaFoldDB" id="A0A3B6TTY0"/>
<dbReference type="Gramene" id="TraesWEE_scaffold_108057_01G000100.1">
    <property type="protein sequence ID" value="TraesWEE_scaffold_108057_01G000100.1"/>
    <property type="gene ID" value="TraesWEE_scaffold_108057_01G000100"/>
</dbReference>
<dbReference type="InterPro" id="IPR055302">
    <property type="entry name" value="F-box_dom-containing"/>
</dbReference>
<dbReference type="SUPFAM" id="SSF52047">
    <property type="entry name" value="RNI-like"/>
    <property type="match status" value="1"/>
</dbReference>
<feature type="domain" description="F-box/LRR-repeat protein 15/At3g58940/PEG3-like LRR" evidence="3">
    <location>
        <begin position="175"/>
        <end position="393"/>
    </location>
</feature>
<keyword evidence="5" id="KW-1185">Reference proteome</keyword>
<dbReference type="InterPro" id="IPR036047">
    <property type="entry name" value="F-box-like_dom_sf"/>
</dbReference>
<evidence type="ECO:0000313" key="5">
    <source>
        <dbReference type="Proteomes" id="UP000019116"/>
    </source>
</evidence>
<dbReference type="CDD" id="cd22160">
    <property type="entry name" value="F-box_AtFBL13-like"/>
    <property type="match status" value="1"/>
</dbReference>
<dbReference type="Pfam" id="PF08387">
    <property type="entry name" value="FBD"/>
    <property type="match status" value="1"/>
</dbReference>
<reference evidence="4" key="1">
    <citation type="submission" date="2018-08" db="EMBL/GenBank/DDBJ databases">
        <authorList>
            <person name="Rossello M."/>
        </authorList>
    </citation>
    <scope>NUCLEOTIDE SEQUENCE [LARGE SCALE GENOMIC DNA]</scope>
    <source>
        <strain evidence="4">cv. Chinese Spring</strain>
    </source>
</reference>
<dbReference type="OrthoDB" id="1939276at2759"/>
<dbReference type="InterPro" id="IPR053781">
    <property type="entry name" value="F-box_AtFBL13-like"/>
</dbReference>
<dbReference type="InterPro" id="IPR032675">
    <property type="entry name" value="LRR_dom_sf"/>
</dbReference>
<dbReference type="Gramene" id="TraesCS7D03G0846900.1">
    <property type="protein sequence ID" value="TraesCS7D03G0846900.1.CDS"/>
    <property type="gene ID" value="TraesCS7D03G0846900"/>
</dbReference>
<name>A0A3B6TTY0_WHEAT</name>
<feature type="compositionally biased region" description="Low complexity" evidence="1">
    <location>
        <begin position="17"/>
        <end position="39"/>
    </location>
</feature>
<dbReference type="Gramene" id="TraesCS7D02G358500.1">
    <property type="protein sequence ID" value="TraesCS7D02G358500.1"/>
    <property type="gene ID" value="TraesCS7D02G358500"/>
</dbReference>
<accession>A0A3B6TTY0</accession>
<dbReference type="InterPro" id="IPR006566">
    <property type="entry name" value="FBD"/>
</dbReference>
<dbReference type="PANTHER" id="PTHR32141">
    <property type="match status" value="1"/>
</dbReference>
<dbReference type="PANTHER" id="PTHR32141:SF144">
    <property type="entry name" value="OS07G0277500 PROTEIN"/>
    <property type="match status" value="1"/>
</dbReference>
<dbReference type="SMR" id="A0A3B6TTY0"/>
<evidence type="ECO:0000259" key="2">
    <source>
        <dbReference type="Pfam" id="PF08387"/>
    </source>
</evidence>
<dbReference type="Gramene" id="TraesCLE_scaffold_127165_01G000100.1">
    <property type="protein sequence ID" value="TraesCLE_scaffold_127165_01G000100.1"/>
    <property type="gene ID" value="TraesCLE_scaffold_127165_01G000100"/>
</dbReference>
<dbReference type="Proteomes" id="UP000019116">
    <property type="component" value="Chromosome 7D"/>
</dbReference>